<sequence length="69" mass="7458">ALVLQWEVLSDLGLPDVVGMALQLANSREKRMSSSILNGESSTPNRIESSLRKFSISSESKSIPPASIK</sequence>
<evidence type="ECO:0000256" key="1">
    <source>
        <dbReference type="SAM" id="MobiDB-lite"/>
    </source>
</evidence>
<protein>
    <submittedName>
        <fullName evidence="2">Uncharacterized protein</fullName>
    </submittedName>
</protein>
<proteinExistence type="predicted"/>
<feature type="non-terminal residue" evidence="2">
    <location>
        <position position="1"/>
    </location>
</feature>
<feature type="compositionally biased region" description="Polar residues" evidence="1">
    <location>
        <begin position="33"/>
        <end position="48"/>
    </location>
</feature>
<organism evidence="2">
    <name type="scientific">Tanacetum cinerariifolium</name>
    <name type="common">Dalmatian daisy</name>
    <name type="synonym">Chrysanthemum cinerariifolium</name>
    <dbReference type="NCBI Taxonomy" id="118510"/>
    <lineage>
        <taxon>Eukaryota</taxon>
        <taxon>Viridiplantae</taxon>
        <taxon>Streptophyta</taxon>
        <taxon>Embryophyta</taxon>
        <taxon>Tracheophyta</taxon>
        <taxon>Spermatophyta</taxon>
        <taxon>Magnoliopsida</taxon>
        <taxon>eudicotyledons</taxon>
        <taxon>Gunneridae</taxon>
        <taxon>Pentapetalae</taxon>
        <taxon>asterids</taxon>
        <taxon>campanulids</taxon>
        <taxon>Asterales</taxon>
        <taxon>Asteraceae</taxon>
        <taxon>Asteroideae</taxon>
        <taxon>Anthemideae</taxon>
        <taxon>Anthemidinae</taxon>
        <taxon>Tanacetum</taxon>
    </lineage>
</organism>
<reference evidence="2" key="1">
    <citation type="journal article" date="2019" name="Sci. Rep.">
        <title>Draft genome of Tanacetum cinerariifolium, the natural source of mosquito coil.</title>
        <authorList>
            <person name="Yamashiro T."/>
            <person name="Shiraishi A."/>
            <person name="Satake H."/>
            <person name="Nakayama K."/>
        </authorList>
    </citation>
    <scope>NUCLEOTIDE SEQUENCE</scope>
</reference>
<dbReference type="EMBL" id="BKCJ011404652">
    <property type="protein sequence ID" value="GFD30509.1"/>
    <property type="molecule type" value="Genomic_DNA"/>
</dbReference>
<comment type="caution">
    <text evidence="2">The sequence shown here is derived from an EMBL/GenBank/DDBJ whole genome shotgun (WGS) entry which is preliminary data.</text>
</comment>
<feature type="region of interest" description="Disordered" evidence="1">
    <location>
        <begin position="30"/>
        <end position="69"/>
    </location>
</feature>
<name>A0A699V9R9_TANCI</name>
<evidence type="ECO:0000313" key="2">
    <source>
        <dbReference type="EMBL" id="GFD30509.1"/>
    </source>
</evidence>
<gene>
    <name evidence="2" type="ORF">Tci_902478</name>
</gene>
<accession>A0A699V9R9</accession>
<dbReference type="AlphaFoldDB" id="A0A699V9R9"/>